<evidence type="ECO:0000313" key="1">
    <source>
        <dbReference type="EMBL" id="WAQ89186.1"/>
    </source>
</evidence>
<name>A0ABY7CYJ2_9BASI</name>
<organism evidence="1 2">
    <name type="scientific">Puccinia triticina</name>
    <dbReference type="NCBI Taxonomy" id="208348"/>
    <lineage>
        <taxon>Eukaryota</taxon>
        <taxon>Fungi</taxon>
        <taxon>Dikarya</taxon>
        <taxon>Basidiomycota</taxon>
        <taxon>Pucciniomycotina</taxon>
        <taxon>Pucciniomycetes</taxon>
        <taxon>Pucciniales</taxon>
        <taxon>Pucciniaceae</taxon>
        <taxon>Puccinia</taxon>
    </lineage>
</organism>
<reference evidence="1" key="1">
    <citation type="submission" date="2022-10" db="EMBL/GenBank/DDBJ databases">
        <title>Puccinia triticina Genome sequencing and assembly.</title>
        <authorList>
            <person name="Li C."/>
        </authorList>
    </citation>
    <scope>NUCLEOTIDE SEQUENCE</scope>
    <source>
        <strain evidence="1">Pt15</strain>
    </source>
</reference>
<dbReference type="EMBL" id="CP110430">
    <property type="protein sequence ID" value="WAQ89186.1"/>
    <property type="molecule type" value="Genomic_DNA"/>
</dbReference>
<keyword evidence="2" id="KW-1185">Reference proteome</keyword>
<evidence type="ECO:0000313" key="2">
    <source>
        <dbReference type="Proteomes" id="UP001164743"/>
    </source>
</evidence>
<protein>
    <submittedName>
        <fullName evidence="1">Uncharacterized protein</fullName>
    </submittedName>
</protein>
<accession>A0ABY7CYJ2</accession>
<sequence length="93" mass="10586">MYSAVGRNTQQLPFLCDFNGKQNSQTSSSHLFLANNAPPIISSFSLISTSLTDHILIGRARWDREFQAWLDRCRSESAQWRTEPKSLDGTHED</sequence>
<proteinExistence type="predicted"/>
<dbReference type="GeneID" id="77801699"/>
<dbReference type="RefSeq" id="XP_053024741.1">
    <property type="nucleotide sequence ID" value="XM_053160804.1"/>
</dbReference>
<gene>
    <name evidence="1" type="ORF">PtA15_10A610</name>
</gene>
<dbReference type="Proteomes" id="UP001164743">
    <property type="component" value="Chromosome 10A"/>
</dbReference>